<organism evidence="1 2">
    <name type="scientific">Candidatus Brachybacterium merdavium</name>
    <dbReference type="NCBI Taxonomy" id="2838513"/>
    <lineage>
        <taxon>Bacteria</taxon>
        <taxon>Bacillati</taxon>
        <taxon>Actinomycetota</taxon>
        <taxon>Actinomycetes</taxon>
        <taxon>Micrococcales</taxon>
        <taxon>Dermabacteraceae</taxon>
        <taxon>Brachybacterium</taxon>
    </lineage>
</organism>
<dbReference type="InterPro" id="IPR043758">
    <property type="entry name" value="DUF5703"/>
</dbReference>
<dbReference type="Proteomes" id="UP000823823">
    <property type="component" value="Unassembled WGS sequence"/>
</dbReference>
<name>A0A9D2RN97_9MICO</name>
<dbReference type="AlphaFoldDB" id="A0A9D2RN97"/>
<evidence type="ECO:0000313" key="1">
    <source>
        <dbReference type="EMBL" id="HJB09950.1"/>
    </source>
</evidence>
<dbReference type="EMBL" id="DWZH01000038">
    <property type="protein sequence ID" value="HJB09950.1"/>
    <property type="molecule type" value="Genomic_DNA"/>
</dbReference>
<accession>A0A9D2RN97</accession>
<reference evidence="1" key="1">
    <citation type="journal article" date="2021" name="PeerJ">
        <title>Extensive microbial diversity within the chicken gut microbiome revealed by metagenomics and culture.</title>
        <authorList>
            <person name="Gilroy R."/>
            <person name="Ravi A."/>
            <person name="Getino M."/>
            <person name="Pursley I."/>
            <person name="Horton D.L."/>
            <person name="Alikhan N.F."/>
            <person name="Baker D."/>
            <person name="Gharbi K."/>
            <person name="Hall N."/>
            <person name="Watson M."/>
            <person name="Adriaenssens E.M."/>
            <person name="Foster-Nyarko E."/>
            <person name="Jarju S."/>
            <person name="Secka A."/>
            <person name="Antonio M."/>
            <person name="Oren A."/>
            <person name="Chaudhuri R.R."/>
            <person name="La Ragione R."/>
            <person name="Hildebrand F."/>
            <person name="Pallen M.J."/>
        </authorList>
    </citation>
    <scope>NUCLEOTIDE SEQUENCE</scope>
    <source>
        <strain evidence="1">ChiHjej13B12-24818</strain>
    </source>
</reference>
<reference evidence="1" key="2">
    <citation type="submission" date="2021-04" db="EMBL/GenBank/DDBJ databases">
        <authorList>
            <person name="Gilroy R."/>
        </authorList>
    </citation>
    <scope>NUCLEOTIDE SEQUENCE</scope>
    <source>
        <strain evidence="1">ChiHjej13B12-24818</strain>
    </source>
</reference>
<gene>
    <name evidence="1" type="ORF">H9786_05395</name>
</gene>
<proteinExistence type="predicted"/>
<evidence type="ECO:0000313" key="2">
    <source>
        <dbReference type="Proteomes" id="UP000823823"/>
    </source>
</evidence>
<dbReference type="Pfam" id="PF18963">
    <property type="entry name" value="DUF5703"/>
    <property type="match status" value="1"/>
</dbReference>
<comment type="caution">
    <text evidence="1">The sequence shown here is derived from an EMBL/GenBank/DDBJ whole genome shotgun (WGS) entry which is preliminary data.</text>
</comment>
<sequence length="78" mass="9253">MRDLPLERGRRAEDYEFQIITVPRNTSVSSVRASLTEESEYGRWELARTRIYVSGAKKMWMRRRIIRVRSTLGQPPQI</sequence>
<protein>
    <submittedName>
        <fullName evidence="1">Uncharacterized protein</fullName>
    </submittedName>
</protein>